<comment type="caution">
    <text evidence="2">The sequence shown here is derived from an EMBL/GenBank/DDBJ whole genome shotgun (WGS) entry which is preliminary data.</text>
</comment>
<feature type="domain" description="Anti-sigma-28 factor FlgM C-terminal" evidence="1">
    <location>
        <begin position="32"/>
        <end position="84"/>
    </location>
</feature>
<keyword evidence="2" id="KW-0966">Cell projection</keyword>
<dbReference type="RefSeq" id="WP_211142237.1">
    <property type="nucleotide sequence ID" value="NZ_JAEEGB010000008.1"/>
</dbReference>
<dbReference type="SUPFAM" id="SSF101498">
    <property type="entry name" value="Anti-sigma factor FlgM"/>
    <property type="match status" value="1"/>
</dbReference>
<evidence type="ECO:0000259" key="1">
    <source>
        <dbReference type="Pfam" id="PF04316"/>
    </source>
</evidence>
<dbReference type="Pfam" id="PF04316">
    <property type="entry name" value="FlgM"/>
    <property type="match status" value="1"/>
</dbReference>
<evidence type="ECO:0000313" key="3">
    <source>
        <dbReference type="Proteomes" id="UP000622687"/>
    </source>
</evidence>
<organism evidence="2 3">
    <name type="scientific">Clostridium aciditolerans</name>
    <dbReference type="NCBI Taxonomy" id="339861"/>
    <lineage>
        <taxon>Bacteria</taxon>
        <taxon>Bacillati</taxon>
        <taxon>Bacillota</taxon>
        <taxon>Clostridia</taxon>
        <taxon>Eubacteriales</taxon>
        <taxon>Clostridiaceae</taxon>
        <taxon>Clostridium</taxon>
    </lineage>
</organism>
<accession>A0A934HVJ4</accession>
<evidence type="ECO:0000313" key="2">
    <source>
        <dbReference type="EMBL" id="MBI6872734.1"/>
    </source>
</evidence>
<protein>
    <submittedName>
        <fullName evidence="2">Flagellar biosynthesis anti-sigma factor FlgM</fullName>
    </submittedName>
</protein>
<name>A0A934HVJ4_9CLOT</name>
<dbReference type="InterPro" id="IPR031316">
    <property type="entry name" value="FlgM_C"/>
</dbReference>
<sequence length="89" mass="9922">MKINGVDPSKMIKLYSNAKQSVEKTDKVKKSDSIQISSLGKSLSTYSPDGNLVNSKEKIEKIKNEITSGTYKRDSKLVAAKIIEEMKKK</sequence>
<keyword evidence="3" id="KW-1185">Reference proteome</keyword>
<proteinExistence type="predicted"/>
<reference evidence="2" key="1">
    <citation type="submission" date="2020-12" db="EMBL/GenBank/DDBJ databases">
        <title>Clostridium thailandense sp. nov., a novel acetogenic bacterium isolated from peat land soil in Thailand.</title>
        <authorList>
            <person name="Chaikitkaew S."/>
            <person name="Birkeland N.K."/>
        </authorList>
    </citation>
    <scope>NUCLEOTIDE SEQUENCE</scope>
    <source>
        <strain evidence="2">DSM 17425</strain>
    </source>
</reference>
<dbReference type="InterPro" id="IPR035890">
    <property type="entry name" value="Anti-sigma-28_factor_FlgM_sf"/>
</dbReference>
<dbReference type="Proteomes" id="UP000622687">
    <property type="component" value="Unassembled WGS sequence"/>
</dbReference>
<keyword evidence="2" id="KW-0282">Flagellum</keyword>
<gene>
    <name evidence="2" type="ORF">I6U51_08410</name>
</gene>
<keyword evidence="2" id="KW-0969">Cilium</keyword>
<dbReference type="AlphaFoldDB" id="A0A934HVJ4"/>
<dbReference type="EMBL" id="JAEEGB010000008">
    <property type="protein sequence ID" value="MBI6872734.1"/>
    <property type="molecule type" value="Genomic_DNA"/>
</dbReference>